<dbReference type="OrthoDB" id="16520at2759"/>
<comment type="catalytic activity">
    <reaction evidence="1">
        <text>Release of an N-terminal dipeptide, Xaa-Yaa-|-Zaa-, from a polypeptide, preferentially when Yaa is Pro, provided Zaa is neither Pro nor hydroxyproline.</text>
        <dbReference type="EC" id="3.4.14.5"/>
    </reaction>
</comment>
<evidence type="ECO:0000256" key="17">
    <source>
        <dbReference type="SAM" id="MobiDB-lite"/>
    </source>
</evidence>
<dbReference type="STRING" id="1330021.A0A367LHS8"/>
<evidence type="ECO:0000313" key="21">
    <source>
        <dbReference type="EMBL" id="RCI13978.1"/>
    </source>
</evidence>
<dbReference type="GO" id="GO:0004177">
    <property type="term" value="F:aminopeptidase activity"/>
    <property type="evidence" value="ECO:0007669"/>
    <property type="project" value="UniProtKB-KW"/>
</dbReference>
<evidence type="ECO:0000256" key="7">
    <source>
        <dbReference type="ARBA" id="ARBA00022438"/>
    </source>
</evidence>
<evidence type="ECO:0000256" key="10">
    <source>
        <dbReference type="ARBA" id="ARBA00022692"/>
    </source>
</evidence>
<keyword evidence="11" id="KW-0378">Hydrolase</keyword>
<evidence type="ECO:0000256" key="13">
    <source>
        <dbReference type="ARBA" id="ARBA00022968"/>
    </source>
</evidence>
<dbReference type="Gene3D" id="2.140.10.30">
    <property type="entry name" value="Dipeptidylpeptidase IV, N-terminal domain"/>
    <property type="match status" value="1"/>
</dbReference>
<feature type="transmembrane region" description="Helical" evidence="18">
    <location>
        <begin position="106"/>
        <end position="126"/>
    </location>
</feature>
<evidence type="ECO:0000256" key="3">
    <source>
        <dbReference type="ARBA" id="ARBA00004576"/>
    </source>
</evidence>
<sequence>MALEADDSLSSVSTTSLVFDRLQEEMEKPRMMRKTGSRRDANDVDDDDDDFDQEEDQPDAGNDEAGPFLASSTTTTAAAGGASAASVVDADRRRGFKPMDRRLRRGIIAVVSVVVALWLVALTLFATGSYKHVVGGGSDEENASSSSSSSADKMPVSLDEILTGYWYPRSRSISWIAGPDGRDGLLLEEGAPGKDYLVVEDVRSWADGDEAAADGPRTLMKSSIFVYEGTRYSPDWLEPSPDLSKVLLAVDREKLWRHSFTAVYFILHVASGRVEPLVPHNDTARVQLASWSPSSDALSFTLDNDLYVRRLLGNDSAADRVTTDGGPEYFYGVPDWVYEEEVLSDRTATWWSSDGRHLAFLRTNETAVRTFPIDYYLHRPSGTSPAPGDEAYPETRHIKYPKPGSSNPTVDVLFYDTAERVAFPVPGADAFADDDRIVGHVLWAGNDGVLIKQTNRVGDHQRTVLVDVAARTARVVHDVDGAAIDGGWLDLSRRTAFVPADPDKGRPLDGYVDTVIHQGFEHLAYFTPLDAAEPTTMLTSGPWEVDSAPAAVDLANNLVYLVAARQGPTQRHVYSVRLLDGSGLEPLTPVEDEAYYDASFSAGAGFALVSYHGPDVPSQRVVSTPSASRRDADLVPAKGFVVEDNSELASRVRSHALPRLRRAYMDMGDGLSLSYLERRPPPSPRPTPHHHQRRLPVLFHQYSGPGSQSVTHRFAVDFQSYVASSLGYIVITVDPRGTGFRGRRHRVPVRSHLGVIEADDLSSFARAYASRNSEEVDPARLAIWGWSYGGFQTLKTLEHDAGRTFSYGLAVAPVTDWRLYDSIYTERYMRLPSDNGPGYDASAVTNASALGGCARFLVMHGTADDNVHFQNSLRLLDGLDRAGVENYDVHVFPDSDHSITFHSANRIVYDKLNTWLINAFNGEWLKVKNPQPIPRSLGPVSSSSSP</sequence>
<organism evidence="21 22">
    <name type="scientific">Ophiocordyceps polyrhachis-furcata BCC 54312</name>
    <dbReference type="NCBI Taxonomy" id="1330021"/>
    <lineage>
        <taxon>Eukaryota</taxon>
        <taxon>Fungi</taxon>
        <taxon>Dikarya</taxon>
        <taxon>Ascomycota</taxon>
        <taxon>Pezizomycotina</taxon>
        <taxon>Sordariomycetes</taxon>
        <taxon>Hypocreomycetidae</taxon>
        <taxon>Hypocreales</taxon>
        <taxon>Ophiocordycipitaceae</taxon>
        <taxon>Ophiocordyceps</taxon>
    </lineage>
</organism>
<comment type="subcellular location">
    <subcellularLocation>
        <location evidence="3">Vacuole membrane</location>
        <topology evidence="3">Single-pass type II membrane protein</topology>
    </subcellularLocation>
</comment>
<keyword evidence="14 18" id="KW-1133">Transmembrane helix</keyword>
<evidence type="ECO:0000256" key="9">
    <source>
        <dbReference type="ARBA" id="ARBA00022670"/>
    </source>
</evidence>
<feature type="domain" description="Peptidase S9 prolyl oligopeptidase catalytic" evidence="19">
    <location>
        <begin position="716"/>
        <end position="922"/>
    </location>
</feature>
<evidence type="ECO:0000256" key="14">
    <source>
        <dbReference type="ARBA" id="ARBA00022989"/>
    </source>
</evidence>
<keyword evidence="15 18" id="KW-0472">Membrane</keyword>
<dbReference type="SUPFAM" id="SSF53474">
    <property type="entry name" value="alpha/beta-Hydrolases"/>
    <property type="match status" value="1"/>
</dbReference>
<dbReference type="FunFam" id="3.40.50.1820:FF:000003">
    <property type="entry name" value="Dipeptidyl peptidase 4"/>
    <property type="match status" value="1"/>
</dbReference>
<dbReference type="AlphaFoldDB" id="A0A367LHS8"/>
<dbReference type="Proteomes" id="UP000253664">
    <property type="component" value="Unassembled WGS sequence"/>
</dbReference>
<keyword evidence="10 18" id="KW-0812">Transmembrane</keyword>
<feature type="compositionally biased region" description="Basic and acidic residues" evidence="17">
    <location>
        <begin position="21"/>
        <end position="30"/>
    </location>
</feature>
<dbReference type="GO" id="GO:0005886">
    <property type="term" value="C:plasma membrane"/>
    <property type="evidence" value="ECO:0007669"/>
    <property type="project" value="TreeGrafter"/>
</dbReference>
<evidence type="ECO:0000256" key="5">
    <source>
        <dbReference type="ARBA" id="ARBA00012062"/>
    </source>
</evidence>
<evidence type="ECO:0000256" key="8">
    <source>
        <dbReference type="ARBA" id="ARBA00022554"/>
    </source>
</evidence>
<dbReference type="Pfam" id="PF00930">
    <property type="entry name" value="DPPIV_N"/>
    <property type="match status" value="1"/>
</dbReference>
<feature type="compositionally biased region" description="Low complexity" evidence="17">
    <location>
        <begin position="8"/>
        <end position="18"/>
    </location>
</feature>
<dbReference type="PANTHER" id="PTHR11731">
    <property type="entry name" value="PROTEASE FAMILY S9B,C DIPEPTIDYL-PEPTIDASE IV-RELATED"/>
    <property type="match status" value="1"/>
</dbReference>
<comment type="similarity">
    <text evidence="4">Belongs to the peptidase S9B family.</text>
</comment>
<evidence type="ECO:0000256" key="4">
    <source>
        <dbReference type="ARBA" id="ARBA00006150"/>
    </source>
</evidence>
<keyword evidence="9" id="KW-0645">Protease</keyword>
<evidence type="ECO:0000256" key="18">
    <source>
        <dbReference type="SAM" id="Phobius"/>
    </source>
</evidence>
<keyword evidence="7" id="KW-0031">Aminopeptidase</keyword>
<keyword evidence="16" id="KW-0325">Glycoprotein</keyword>
<dbReference type="Gene3D" id="3.40.50.1820">
    <property type="entry name" value="alpha/beta hydrolase"/>
    <property type="match status" value="1"/>
</dbReference>
<dbReference type="GO" id="GO:0006508">
    <property type="term" value="P:proteolysis"/>
    <property type="evidence" value="ECO:0007669"/>
    <property type="project" value="UniProtKB-KW"/>
</dbReference>
<evidence type="ECO:0000256" key="2">
    <source>
        <dbReference type="ARBA" id="ARBA00002218"/>
    </source>
</evidence>
<reference evidence="21 22" key="1">
    <citation type="journal article" date="2015" name="BMC Genomics">
        <title>Insights from the genome of Ophiocordyceps polyrhachis-furcata to pathogenicity and host specificity in insect fungi.</title>
        <authorList>
            <person name="Wichadakul D."/>
            <person name="Kobmoo N."/>
            <person name="Ingsriswang S."/>
            <person name="Tangphatsornruang S."/>
            <person name="Chantasingh D."/>
            <person name="Luangsa-ard J.J."/>
            <person name="Eurwilaichitr L."/>
        </authorList>
    </citation>
    <scope>NUCLEOTIDE SEQUENCE [LARGE SCALE GENOMIC DNA]</scope>
    <source>
        <strain evidence="21 22">BCC 54312</strain>
    </source>
</reference>
<comment type="function">
    <text evidence="2">Type IV dipeptidyl-peptidase which removes N-terminal dipeptides sequentially from polypeptides having unsubstituted N-termini provided that the penultimate residue is proline.</text>
</comment>
<evidence type="ECO:0000256" key="16">
    <source>
        <dbReference type="ARBA" id="ARBA00023180"/>
    </source>
</evidence>
<accession>A0A367LHS8</accession>
<proteinExistence type="inferred from homology"/>
<keyword evidence="8" id="KW-0926">Vacuole</keyword>
<evidence type="ECO:0000256" key="6">
    <source>
        <dbReference type="ARBA" id="ARBA00014118"/>
    </source>
</evidence>
<dbReference type="GO" id="GO:0005774">
    <property type="term" value="C:vacuolar membrane"/>
    <property type="evidence" value="ECO:0007669"/>
    <property type="project" value="UniProtKB-SubCell"/>
</dbReference>
<keyword evidence="12" id="KW-0720">Serine protease</keyword>
<dbReference type="GO" id="GO:0008239">
    <property type="term" value="F:dipeptidyl-peptidase activity"/>
    <property type="evidence" value="ECO:0007669"/>
    <property type="project" value="UniProtKB-EC"/>
</dbReference>
<keyword evidence="13" id="KW-0735">Signal-anchor</keyword>
<comment type="caution">
    <text evidence="21">The sequence shown here is derived from an EMBL/GenBank/DDBJ whole genome shotgun (WGS) entry which is preliminary data.</text>
</comment>
<evidence type="ECO:0000259" key="20">
    <source>
        <dbReference type="Pfam" id="PF00930"/>
    </source>
</evidence>
<dbReference type="SUPFAM" id="SSF82171">
    <property type="entry name" value="DPP6 N-terminal domain-like"/>
    <property type="match status" value="1"/>
</dbReference>
<feature type="domain" description="Dipeptidylpeptidase IV N-terminal" evidence="20">
    <location>
        <begin position="240"/>
        <end position="617"/>
    </location>
</feature>
<feature type="compositionally biased region" description="Low complexity" evidence="17">
    <location>
        <begin position="70"/>
        <end position="82"/>
    </location>
</feature>
<dbReference type="InterPro" id="IPR001375">
    <property type="entry name" value="Peptidase_S9_cat"/>
</dbReference>
<evidence type="ECO:0000259" key="19">
    <source>
        <dbReference type="Pfam" id="PF00326"/>
    </source>
</evidence>
<dbReference type="EC" id="3.4.14.5" evidence="5"/>
<name>A0A367LHS8_9HYPO</name>
<dbReference type="GO" id="GO:0008236">
    <property type="term" value="F:serine-type peptidase activity"/>
    <property type="evidence" value="ECO:0007669"/>
    <property type="project" value="UniProtKB-KW"/>
</dbReference>
<evidence type="ECO:0000256" key="15">
    <source>
        <dbReference type="ARBA" id="ARBA00023136"/>
    </source>
</evidence>
<evidence type="ECO:0000313" key="22">
    <source>
        <dbReference type="Proteomes" id="UP000253664"/>
    </source>
</evidence>
<dbReference type="Pfam" id="PF00326">
    <property type="entry name" value="Peptidase_S9"/>
    <property type="match status" value="1"/>
</dbReference>
<dbReference type="InterPro" id="IPR002469">
    <property type="entry name" value="Peptidase_S9B_N"/>
</dbReference>
<evidence type="ECO:0000256" key="12">
    <source>
        <dbReference type="ARBA" id="ARBA00022825"/>
    </source>
</evidence>
<evidence type="ECO:0000256" key="11">
    <source>
        <dbReference type="ARBA" id="ARBA00022801"/>
    </source>
</evidence>
<gene>
    <name evidence="21" type="ORF">L249_8303</name>
</gene>
<dbReference type="EMBL" id="LKCN02000005">
    <property type="protein sequence ID" value="RCI13978.1"/>
    <property type="molecule type" value="Genomic_DNA"/>
</dbReference>
<evidence type="ECO:0000256" key="1">
    <source>
        <dbReference type="ARBA" id="ARBA00001257"/>
    </source>
</evidence>
<feature type="compositionally biased region" description="Acidic residues" evidence="17">
    <location>
        <begin position="43"/>
        <end position="62"/>
    </location>
</feature>
<dbReference type="InterPro" id="IPR029058">
    <property type="entry name" value="AB_hydrolase_fold"/>
</dbReference>
<protein>
    <recommendedName>
        <fullName evidence="6">Probable dipeptidyl-aminopeptidase B</fullName>
        <ecNumber evidence="5">3.4.14.5</ecNumber>
    </recommendedName>
</protein>
<dbReference type="InterPro" id="IPR050278">
    <property type="entry name" value="Serine_Prot_S9B/DPPIV"/>
</dbReference>
<dbReference type="PANTHER" id="PTHR11731:SF200">
    <property type="entry name" value="DIPEPTIDYL PEPTIDASE 10, ISOFORM B"/>
    <property type="match status" value="1"/>
</dbReference>
<feature type="region of interest" description="Disordered" evidence="17">
    <location>
        <begin position="1"/>
        <end position="82"/>
    </location>
</feature>
<keyword evidence="22" id="KW-1185">Reference proteome</keyword>